<dbReference type="PROSITE" id="PS00778">
    <property type="entry name" value="HIS_ACID_PHOSPHAT_2"/>
    <property type="match status" value="1"/>
</dbReference>
<dbReference type="Pfam" id="PF00328">
    <property type="entry name" value="His_Phos_2"/>
    <property type="match status" value="1"/>
</dbReference>
<evidence type="ECO:0000256" key="5">
    <source>
        <dbReference type="ARBA" id="ARBA00022525"/>
    </source>
</evidence>
<evidence type="ECO:0000256" key="3">
    <source>
        <dbReference type="ARBA" id="ARBA00011245"/>
    </source>
</evidence>
<feature type="transmembrane region" description="Helical" evidence="21">
    <location>
        <begin position="49"/>
        <end position="70"/>
    </location>
</feature>
<evidence type="ECO:0000256" key="20">
    <source>
        <dbReference type="SAM" id="MobiDB-lite"/>
    </source>
</evidence>
<evidence type="ECO:0000256" key="18">
    <source>
        <dbReference type="PIRSR" id="PIRSR000894-1"/>
    </source>
</evidence>
<keyword evidence="21" id="KW-0472">Membrane</keyword>
<evidence type="ECO:0000256" key="17">
    <source>
        <dbReference type="ARBA" id="ARBA00044262"/>
    </source>
</evidence>
<dbReference type="EC" id="3.1.3.8" evidence="4"/>
<comment type="similarity">
    <text evidence="2">Belongs to the histidine acid phosphatase family.</text>
</comment>
<keyword evidence="8" id="KW-0325">Glycoprotein</keyword>
<reference evidence="22" key="1">
    <citation type="submission" date="2018-03" db="EMBL/GenBank/DDBJ databases">
        <authorList>
            <person name="Guldener U."/>
        </authorList>
    </citation>
    <scope>NUCLEOTIDE SEQUENCE</scope>
</reference>
<evidence type="ECO:0000256" key="2">
    <source>
        <dbReference type="ARBA" id="ARBA00005375"/>
    </source>
</evidence>
<dbReference type="InterPro" id="IPR033379">
    <property type="entry name" value="Acid_Pase_AS"/>
</dbReference>
<gene>
    <name evidence="22" type="ORF">DNG_01655</name>
</gene>
<dbReference type="SUPFAM" id="SSF53254">
    <property type="entry name" value="Phosphoglycerate mutase-like"/>
    <property type="match status" value="1"/>
</dbReference>
<evidence type="ECO:0000256" key="14">
    <source>
        <dbReference type="ARBA" id="ARBA00043748"/>
    </source>
</evidence>
<evidence type="ECO:0000256" key="8">
    <source>
        <dbReference type="ARBA" id="ARBA00023180"/>
    </source>
</evidence>
<evidence type="ECO:0000256" key="4">
    <source>
        <dbReference type="ARBA" id="ARBA00012632"/>
    </source>
</evidence>
<dbReference type="EMBL" id="ONZQ02000002">
    <property type="protein sequence ID" value="SPN98610.1"/>
    <property type="molecule type" value="Genomic_DNA"/>
</dbReference>
<dbReference type="Proteomes" id="UP001187682">
    <property type="component" value="Unassembled WGS sequence"/>
</dbReference>
<comment type="subunit">
    <text evidence="3">Monomer.</text>
</comment>
<sequence>MGLSGAIGRLRSARSHKYTPVDTHSGLEHEEGGISDPRRAPRRMSRDRGIFRVSMIVAGILLLFFLILVLPTAFSHEAKDVAISHLWGQYSPYFSVPSELSPAVPADCTVTFVQVLSRHGARDPTSRMTAVYNATLAEIRRTATSYGKGYEFLRDFEYTLGTDQLTRFGIDQMLDQGRAVASQYHDLAKAEIPFIRASGQDRVIDSAVHWLSGFRSSSHPGSTTPGDERDGIVVIPEHNGSNNTLDHGLCNAFESGPDATLGDESRDAWADIFIAPIVTRLSTNLPGAKITRDEAVFLMDLCPFTTVADPLGVPSAFCHLFTADEWQSYDYYQSLGKYYGYGAGNPLGPTQGVGFVNELVARLTGTPVRDETSSNSSLNASPETFPLDRGFYADFSHDNTMLSIFAALGLYNGTEELPTGRRVAPDDAGGFSASWAVPFAGRMIVEKMVCGEEPGEEELVRVLVNDRVMPLEWCGADELGRCELGDFVEGLSFARSGGSWGECFL</sequence>
<comment type="catalytic activity">
    <reaction evidence="11">
        <text>1D-myo-inositol 1,2,5,6-tetrakisphosphate + H2O = 1D-myo-inositol 1,2,6-trisphosphate + phosphate</text>
        <dbReference type="Rhea" id="RHEA:77119"/>
        <dbReference type="ChEBI" id="CHEBI:15377"/>
        <dbReference type="ChEBI" id="CHEBI:43474"/>
        <dbReference type="ChEBI" id="CHEBI:195535"/>
        <dbReference type="ChEBI" id="CHEBI:195537"/>
    </reaction>
    <physiologicalReaction direction="left-to-right" evidence="11">
        <dbReference type="Rhea" id="RHEA:77120"/>
    </physiologicalReaction>
</comment>
<evidence type="ECO:0000256" key="1">
    <source>
        <dbReference type="ARBA" id="ARBA00004613"/>
    </source>
</evidence>
<evidence type="ECO:0000256" key="16">
    <source>
        <dbReference type="ARBA" id="ARBA00044106"/>
    </source>
</evidence>
<evidence type="ECO:0000256" key="10">
    <source>
        <dbReference type="ARBA" id="ARBA00042300"/>
    </source>
</evidence>
<keyword evidence="5" id="KW-0964">Secreted</keyword>
<evidence type="ECO:0000256" key="9">
    <source>
        <dbReference type="ARBA" id="ARBA00041857"/>
    </source>
</evidence>
<dbReference type="InterPro" id="IPR000560">
    <property type="entry name" value="His_Pase_clade-2"/>
</dbReference>
<feature type="disulfide bond" evidence="19">
    <location>
        <begin position="250"/>
        <end position="503"/>
    </location>
</feature>
<dbReference type="PIRSF" id="PIRSF000894">
    <property type="entry name" value="Acid_phosphatase"/>
    <property type="match status" value="1"/>
</dbReference>
<evidence type="ECO:0000256" key="7">
    <source>
        <dbReference type="ARBA" id="ARBA00023157"/>
    </source>
</evidence>
<feature type="active site" description="Nucleophile" evidence="18">
    <location>
        <position position="119"/>
    </location>
</feature>
<dbReference type="PANTHER" id="PTHR20963:SF24">
    <property type="entry name" value="3-PHYTASE B"/>
    <property type="match status" value="1"/>
</dbReference>
<name>A0AAE8MS78_9PEZI</name>
<evidence type="ECO:0000256" key="13">
    <source>
        <dbReference type="ARBA" id="ARBA00043721"/>
    </source>
</evidence>
<keyword evidence="21" id="KW-0812">Transmembrane</keyword>
<proteinExistence type="inferred from homology"/>
<evidence type="ECO:0000256" key="11">
    <source>
        <dbReference type="ARBA" id="ARBA00043670"/>
    </source>
</evidence>
<dbReference type="PANTHER" id="PTHR20963">
    <property type="entry name" value="MULTIPLE INOSITOL POLYPHOSPHATE PHOSPHATASE-RELATED"/>
    <property type="match status" value="1"/>
</dbReference>
<feature type="disulfide bond" evidence="19">
    <location>
        <begin position="302"/>
        <end position="318"/>
    </location>
</feature>
<keyword evidence="23" id="KW-1185">Reference proteome</keyword>
<comment type="subcellular location">
    <subcellularLocation>
        <location evidence="1">Secreted</location>
    </subcellularLocation>
</comment>
<feature type="disulfide bond" evidence="19">
    <location>
        <begin position="474"/>
        <end position="482"/>
    </location>
</feature>
<dbReference type="InterPro" id="IPR029033">
    <property type="entry name" value="His_PPase_superfam"/>
</dbReference>
<dbReference type="GO" id="GO:0005576">
    <property type="term" value="C:extracellular region"/>
    <property type="evidence" value="ECO:0007669"/>
    <property type="project" value="UniProtKB-SubCell"/>
</dbReference>
<keyword evidence="7 19" id="KW-1015">Disulfide bond</keyword>
<dbReference type="GO" id="GO:0016158">
    <property type="term" value="F:inositol hexakisphosphate 3-phosphatase activity"/>
    <property type="evidence" value="ECO:0007669"/>
    <property type="project" value="UniProtKB-EC"/>
</dbReference>
<evidence type="ECO:0000256" key="21">
    <source>
        <dbReference type="SAM" id="Phobius"/>
    </source>
</evidence>
<feature type="region of interest" description="Disordered" evidence="20">
    <location>
        <begin position="16"/>
        <end position="41"/>
    </location>
</feature>
<feature type="compositionally biased region" description="Basic and acidic residues" evidence="20">
    <location>
        <begin position="25"/>
        <end position="41"/>
    </location>
</feature>
<comment type="catalytic activity">
    <reaction evidence="12">
        <text>1D-myo-inositol 1,2-bisphosphate + H2O = 1D-myo-inositol 2-phosphate + phosphate</text>
        <dbReference type="Rhea" id="RHEA:77135"/>
        <dbReference type="ChEBI" id="CHEBI:15377"/>
        <dbReference type="ChEBI" id="CHEBI:43474"/>
        <dbReference type="ChEBI" id="CHEBI:84142"/>
        <dbReference type="ChEBI" id="CHEBI:195539"/>
    </reaction>
    <physiologicalReaction direction="left-to-right" evidence="12">
        <dbReference type="Rhea" id="RHEA:77136"/>
    </physiologicalReaction>
</comment>
<dbReference type="Gene3D" id="3.40.50.1240">
    <property type="entry name" value="Phosphoglycerate mutase-like"/>
    <property type="match status" value="1"/>
</dbReference>
<dbReference type="GO" id="GO:0003993">
    <property type="term" value="F:acid phosphatase activity"/>
    <property type="evidence" value="ECO:0007669"/>
    <property type="project" value="TreeGrafter"/>
</dbReference>
<evidence type="ECO:0000256" key="15">
    <source>
        <dbReference type="ARBA" id="ARBA00043788"/>
    </source>
</evidence>
<accession>A0AAE8MS78</accession>
<evidence type="ECO:0000256" key="12">
    <source>
        <dbReference type="ARBA" id="ARBA00043675"/>
    </source>
</evidence>
<dbReference type="CDD" id="cd07061">
    <property type="entry name" value="HP_HAP_like"/>
    <property type="match status" value="1"/>
</dbReference>
<evidence type="ECO:0000256" key="6">
    <source>
        <dbReference type="ARBA" id="ARBA00022801"/>
    </source>
</evidence>
<comment type="catalytic activity">
    <reaction evidence="14">
        <text>1D-myo-inositol 1,2,4,5,6-pentakisphosphate + H2O = 1D-myo-inositol 1,2,5,6-tetrakisphosphate + phosphate</text>
        <dbReference type="Rhea" id="RHEA:77115"/>
        <dbReference type="ChEBI" id="CHEBI:15377"/>
        <dbReference type="ChEBI" id="CHEBI:43474"/>
        <dbReference type="ChEBI" id="CHEBI:57798"/>
        <dbReference type="ChEBI" id="CHEBI:195535"/>
    </reaction>
    <physiologicalReaction direction="left-to-right" evidence="14">
        <dbReference type="Rhea" id="RHEA:77116"/>
    </physiologicalReaction>
</comment>
<dbReference type="InterPro" id="IPR016274">
    <property type="entry name" value="Histidine_acid_Pase_euk"/>
</dbReference>
<feature type="disulfide bond" evidence="19">
    <location>
        <begin position="108"/>
        <end position="450"/>
    </location>
</feature>
<comment type="catalytic activity">
    <reaction evidence="15">
        <text>1D-myo-inositol hexakisphosphate + H2O = 1D-myo-inositol 1,2,4,5,6-pentakisphosphate + phosphate</text>
        <dbReference type="Rhea" id="RHEA:16989"/>
        <dbReference type="ChEBI" id="CHEBI:15377"/>
        <dbReference type="ChEBI" id="CHEBI:43474"/>
        <dbReference type="ChEBI" id="CHEBI:57798"/>
        <dbReference type="ChEBI" id="CHEBI:58130"/>
        <dbReference type="EC" id="3.1.3.8"/>
    </reaction>
    <physiologicalReaction direction="left-to-right" evidence="15">
        <dbReference type="Rhea" id="RHEA:16990"/>
    </physiologicalReaction>
</comment>
<evidence type="ECO:0000256" key="19">
    <source>
        <dbReference type="PIRSR" id="PIRSR000894-2"/>
    </source>
</evidence>
<comment type="caution">
    <text evidence="22">The sequence shown here is derived from an EMBL/GenBank/DDBJ whole genome shotgun (WGS) entry which is preliminary data.</text>
</comment>
<keyword evidence="6" id="KW-0378">Hydrolase</keyword>
<evidence type="ECO:0000313" key="22">
    <source>
        <dbReference type="EMBL" id="SPN98610.1"/>
    </source>
</evidence>
<keyword evidence="21" id="KW-1133">Transmembrane helix</keyword>
<comment type="catalytic activity">
    <reaction evidence="13">
        <text>1D-myo-inositol 1,2,6-trisphosphate + H2O = 1D-myo-inositol 1,2-bisphosphate + phosphate</text>
        <dbReference type="Rhea" id="RHEA:77131"/>
        <dbReference type="ChEBI" id="CHEBI:15377"/>
        <dbReference type="ChEBI" id="CHEBI:43474"/>
        <dbReference type="ChEBI" id="CHEBI:195537"/>
        <dbReference type="ChEBI" id="CHEBI:195539"/>
    </reaction>
    <physiologicalReaction direction="left-to-right" evidence="13">
        <dbReference type="Rhea" id="RHEA:77132"/>
    </physiologicalReaction>
</comment>
<evidence type="ECO:0000313" key="23">
    <source>
        <dbReference type="Proteomes" id="UP001187682"/>
    </source>
</evidence>
<dbReference type="AlphaFoldDB" id="A0AAE8MS78"/>
<feature type="active site" description="Proton donor" evidence="18">
    <location>
        <position position="398"/>
    </location>
</feature>
<dbReference type="PROSITE" id="PS00616">
    <property type="entry name" value="HIS_ACID_PHOSPHAT_1"/>
    <property type="match status" value="1"/>
</dbReference>
<protein>
    <recommendedName>
        <fullName evidence="16">Phytase A</fullName>
        <ecNumber evidence="4">3.1.3.8</ecNumber>
    </recommendedName>
    <alternativeName>
        <fullName evidence="17">Histidine acid phosphatase phyA</fullName>
    </alternativeName>
    <alternativeName>
        <fullName evidence="10">Myo-inositol hexakisphosphate phosphohydrolase A</fullName>
    </alternativeName>
    <alternativeName>
        <fullName evidence="9">Myo-inositol-hexaphosphate 3-phosphohydrolase A</fullName>
    </alternativeName>
</protein>
<organism evidence="22 23">
    <name type="scientific">Cephalotrichum gorgonifer</name>
    <dbReference type="NCBI Taxonomy" id="2041049"/>
    <lineage>
        <taxon>Eukaryota</taxon>
        <taxon>Fungi</taxon>
        <taxon>Dikarya</taxon>
        <taxon>Ascomycota</taxon>
        <taxon>Pezizomycotina</taxon>
        <taxon>Sordariomycetes</taxon>
        <taxon>Hypocreomycetidae</taxon>
        <taxon>Microascales</taxon>
        <taxon>Microascaceae</taxon>
        <taxon>Cephalotrichum</taxon>
    </lineage>
</organism>